<evidence type="ECO:0000256" key="1">
    <source>
        <dbReference type="PROSITE-ProRule" id="PRU01282"/>
    </source>
</evidence>
<dbReference type="PROSITE" id="PS51353">
    <property type="entry name" value="ARSC"/>
    <property type="match status" value="1"/>
</dbReference>
<comment type="similarity">
    <text evidence="1">Belongs to the ArsC family.</text>
</comment>
<protein>
    <submittedName>
        <fullName evidence="2">Regulatory protein Spx</fullName>
    </submittedName>
</protein>
<dbReference type="InterPro" id="IPR036249">
    <property type="entry name" value="Thioredoxin-like_sf"/>
</dbReference>
<gene>
    <name evidence="2" type="primary">spxA</name>
    <name evidence="2" type="ORF">SPSYN_00383</name>
</gene>
<dbReference type="PANTHER" id="PTHR30041">
    <property type="entry name" value="ARSENATE REDUCTASE"/>
    <property type="match status" value="1"/>
</dbReference>
<keyword evidence="3" id="KW-1185">Reference proteome</keyword>
<dbReference type="InterPro" id="IPR006660">
    <property type="entry name" value="Arsenate_reductase-like"/>
</dbReference>
<dbReference type="SUPFAM" id="SSF52833">
    <property type="entry name" value="Thioredoxin-like"/>
    <property type="match status" value="1"/>
</dbReference>
<name>A0A9D2WSJ7_9FIRM</name>
<evidence type="ECO:0000313" key="2">
    <source>
        <dbReference type="EMBL" id="KAF1086664.1"/>
    </source>
</evidence>
<dbReference type="PANTHER" id="PTHR30041:SF8">
    <property type="entry name" value="PROTEIN YFFB"/>
    <property type="match status" value="1"/>
</dbReference>
<comment type="caution">
    <text evidence="2">The sequence shown here is derived from an EMBL/GenBank/DDBJ whole genome shotgun (WGS) entry which is preliminary data.</text>
</comment>
<dbReference type="Proteomes" id="UP000798488">
    <property type="component" value="Unassembled WGS sequence"/>
</dbReference>
<dbReference type="InterPro" id="IPR006504">
    <property type="entry name" value="Tscrpt_reg_Spx/MgsR"/>
</dbReference>
<dbReference type="NCBIfam" id="TIGR01617">
    <property type="entry name" value="arsC_related"/>
    <property type="match status" value="1"/>
</dbReference>
<dbReference type="Gene3D" id="3.40.30.10">
    <property type="entry name" value="Glutaredoxin"/>
    <property type="match status" value="1"/>
</dbReference>
<evidence type="ECO:0000313" key="3">
    <source>
        <dbReference type="Proteomes" id="UP000798488"/>
    </source>
</evidence>
<sequence length="109" mass="12486">MKKAKNWLAQNEIAYQTRHIVDEHPTREEIIDLHKKSGLELKKLFNTSGAKYKELGLKNIIKTASADELYDILASDGLLVKRPIITDGEKVLFGFNEKDWERVFAKSGQ</sequence>
<accession>A0A9D2WSJ7</accession>
<dbReference type="AlphaFoldDB" id="A0A9D2WSJ7"/>
<dbReference type="Pfam" id="PF03960">
    <property type="entry name" value="ArsC"/>
    <property type="match status" value="1"/>
</dbReference>
<reference evidence="2" key="1">
    <citation type="submission" date="2016-02" db="EMBL/GenBank/DDBJ databases">
        <title>Draft Genome Sequence of Sporotomaculum syntrophicum Strain FB, a Syntrophic Benzoate Degrader.</title>
        <authorList>
            <person name="Nobu M.K."/>
            <person name="Narihiro T."/>
            <person name="Qiu Y.-L."/>
            <person name="Ohashi A."/>
            <person name="Liu W.-T."/>
            <person name="Yuji S."/>
        </authorList>
    </citation>
    <scope>NUCLEOTIDE SEQUENCE</scope>
    <source>
        <strain evidence="2">FB</strain>
    </source>
</reference>
<dbReference type="EMBL" id="LSRS01000001">
    <property type="protein sequence ID" value="KAF1086664.1"/>
    <property type="molecule type" value="Genomic_DNA"/>
</dbReference>
<proteinExistence type="inferred from homology"/>
<organism evidence="2 3">
    <name type="scientific">Sporotomaculum syntrophicum</name>
    <dbReference type="NCBI Taxonomy" id="182264"/>
    <lineage>
        <taxon>Bacteria</taxon>
        <taxon>Bacillati</taxon>
        <taxon>Bacillota</taxon>
        <taxon>Clostridia</taxon>
        <taxon>Eubacteriales</taxon>
        <taxon>Desulfallaceae</taxon>
        <taxon>Sporotomaculum</taxon>
    </lineage>
</organism>